<proteinExistence type="predicted"/>
<dbReference type="Gene3D" id="3.20.20.80">
    <property type="entry name" value="Glycosidases"/>
    <property type="match status" value="1"/>
</dbReference>
<dbReference type="KEGG" id="tsph:KIH39_18915"/>
<dbReference type="AlphaFoldDB" id="A0A8E6EWT1"/>
<keyword evidence="4" id="KW-1185">Reference proteome</keyword>
<evidence type="ECO:0008006" key="5">
    <source>
        <dbReference type="Google" id="ProtNLM"/>
    </source>
</evidence>
<accession>A0A8E6EWT1</accession>
<feature type="signal peptide" evidence="2">
    <location>
        <begin position="1"/>
        <end position="30"/>
    </location>
</feature>
<dbReference type="InterPro" id="IPR017853">
    <property type="entry name" value="GH"/>
</dbReference>
<evidence type="ECO:0000256" key="1">
    <source>
        <dbReference type="SAM" id="MobiDB-lite"/>
    </source>
</evidence>
<keyword evidence="2" id="KW-0732">Signal</keyword>
<sequence>MTKITSRCSFTLLVLVLVGTNLFSSSSAQSPTPQTKSYFQVKEDAGVWSFVDPQKRKFFSIGINCINPKDESKGQGRSYNGLQKHGGDPDKWSSATRKRLEDWNFNTLGAWSSLRGQPYVIELSLGYSYADVFAADFEKYVQDRAVKVLKELAVESYEVLDKDPLLIGCFTSNELSWGWGFGWKNKKGLESLFEFYVNLPPESEGKKAWADYLAGAFKNDWKKLGEVWDVKVKSRDDLLKLKKIAPVSPAVYTAAEEIANGFVRKYAERYFSITDAVMRKHLPHHLNLGCRLTPSNPAPVIEVAGKYCDVISFNIYSKDLAEIREELTRLHQLSKKPVMLTEYAFLAKHNRSGNTNKDYERVVVANDRERGELYSHCAEALCKLPFLVGFHWFQYFDEPSQGRGDGENCNFGFVDVEDAVYEDLARAATEANKKVLNLRQK</sequence>
<feature type="chain" id="PRO_5034104642" description="Agarase" evidence="2">
    <location>
        <begin position="31"/>
        <end position="441"/>
    </location>
</feature>
<evidence type="ECO:0000313" key="4">
    <source>
        <dbReference type="Proteomes" id="UP000676194"/>
    </source>
</evidence>
<dbReference type="EMBL" id="CP074694">
    <property type="protein sequence ID" value="QVL30908.1"/>
    <property type="molecule type" value="Genomic_DNA"/>
</dbReference>
<feature type="region of interest" description="Disordered" evidence="1">
    <location>
        <begin position="72"/>
        <end position="93"/>
    </location>
</feature>
<name>A0A8E6EWT1_9BACT</name>
<dbReference type="Proteomes" id="UP000676194">
    <property type="component" value="Chromosome"/>
</dbReference>
<gene>
    <name evidence="3" type="ORF">KIH39_18915</name>
</gene>
<protein>
    <recommendedName>
        <fullName evidence="5">Agarase</fullName>
    </recommendedName>
</protein>
<organism evidence="3 4">
    <name type="scientific">Telmatocola sphagniphila</name>
    <dbReference type="NCBI Taxonomy" id="1123043"/>
    <lineage>
        <taxon>Bacteria</taxon>
        <taxon>Pseudomonadati</taxon>
        <taxon>Planctomycetota</taxon>
        <taxon>Planctomycetia</taxon>
        <taxon>Gemmatales</taxon>
        <taxon>Gemmataceae</taxon>
    </lineage>
</organism>
<evidence type="ECO:0000313" key="3">
    <source>
        <dbReference type="EMBL" id="QVL30908.1"/>
    </source>
</evidence>
<dbReference type="RefSeq" id="WP_213494790.1">
    <property type="nucleotide sequence ID" value="NZ_CP074694.1"/>
</dbReference>
<evidence type="ECO:0000256" key="2">
    <source>
        <dbReference type="SAM" id="SignalP"/>
    </source>
</evidence>
<reference evidence="3" key="1">
    <citation type="submission" date="2021-05" db="EMBL/GenBank/DDBJ databases">
        <title>Complete genome sequence of the cellulolytic planctomycete Telmatocola sphagniphila SP2T and characterization of the first cellulase from planctomycetes.</title>
        <authorList>
            <person name="Rakitin A.L."/>
            <person name="Beletsky A.V."/>
            <person name="Naumoff D.G."/>
            <person name="Kulichevskaya I.S."/>
            <person name="Mardanov A.V."/>
            <person name="Ravin N.V."/>
            <person name="Dedysh S.N."/>
        </authorList>
    </citation>
    <scope>NUCLEOTIDE SEQUENCE</scope>
    <source>
        <strain evidence="3">SP2T</strain>
    </source>
</reference>
<dbReference type="SUPFAM" id="SSF51445">
    <property type="entry name" value="(Trans)glycosidases"/>
    <property type="match status" value="1"/>
</dbReference>